<comment type="caution">
    <text evidence="1">The sequence shown here is derived from an EMBL/GenBank/DDBJ whole genome shotgun (WGS) entry which is preliminary data.</text>
</comment>
<reference evidence="1 2" key="1">
    <citation type="journal article" date="2023" name="Plants (Basel)">
        <title>Bridging the Gap: Combining Genomics and Transcriptomics Approaches to Understand Stylosanthes scabra, an Orphan Legume from the Brazilian Caatinga.</title>
        <authorList>
            <person name="Ferreira-Neto J.R.C."/>
            <person name="da Silva M.D."/>
            <person name="Binneck E."/>
            <person name="de Melo N.F."/>
            <person name="da Silva R.H."/>
            <person name="de Melo A.L.T.M."/>
            <person name="Pandolfi V."/>
            <person name="Bustamante F.O."/>
            <person name="Brasileiro-Vidal A.C."/>
            <person name="Benko-Iseppon A.M."/>
        </authorList>
    </citation>
    <scope>NUCLEOTIDE SEQUENCE [LARGE SCALE GENOMIC DNA]</scope>
    <source>
        <tissue evidence="1">Leaves</tissue>
    </source>
</reference>
<dbReference type="EMBL" id="JASCZI010000019">
    <property type="protein sequence ID" value="MED6106851.1"/>
    <property type="molecule type" value="Genomic_DNA"/>
</dbReference>
<accession>A0ABU6Q527</accession>
<organism evidence="1 2">
    <name type="scientific">Stylosanthes scabra</name>
    <dbReference type="NCBI Taxonomy" id="79078"/>
    <lineage>
        <taxon>Eukaryota</taxon>
        <taxon>Viridiplantae</taxon>
        <taxon>Streptophyta</taxon>
        <taxon>Embryophyta</taxon>
        <taxon>Tracheophyta</taxon>
        <taxon>Spermatophyta</taxon>
        <taxon>Magnoliopsida</taxon>
        <taxon>eudicotyledons</taxon>
        <taxon>Gunneridae</taxon>
        <taxon>Pentapetalae</taxon>
        <taxon>rosids</taxon>
        <taxon>fabids</taxon>
        <taxon>Fabales</taxon>
        <taxon>Fabaceae</taxon>
        <taxon>Papilionoideae</taxon>
        <taxon>50 kb inversion clade</taxon>
        <taxon>dalbergioids sensu lato</taxon>
        <taxon>Dalbergieae</taxon>
        <taxon>Pterocarpus clade</taxon>
        <taxon>Stylosanthes</taxon>
    </lineage>
</organism>
<proteinExistence type="predicted"/>
<sequence>MIVIIVITHPRGGSCDIRISDVVDGVPRSHIHSLITTYFKQLKEEREEHIEALMLDRKKNAVCELFISYGYPHKIRISTHHSLPSTYPTL</sequence>
<dbReference type="Proteomes" id="UP001341840">
    <property type="component" value="Unassembled WGS sequence"/>
</dbReference>
<protein>
    <submittedName>
        <fullName evidence="1">Uncharacterized protein</fullName>
    </submittedName>
</protein>
<evidence type="ECO:0000313" key="1">
    <source>
        <dbReference type="EMBL" id="MED6106851.1"/>
    </source>
</evidence>
<name>A0ABU6Q527_9FABA</name>
<keyword evidence="2" id="KW-1185">Reference proteome</keyword>
<evidence type="ECO:0000313" key="2">
    <source>
        <dbReference type="Proteomes" id="UP001341840"/>
    </source>
</evidence>
<gene>
    <name evidence="1" type="ORF">PIB30_008550</name>
</gene>